<dbReference type="Proteomes" id="UP000737171">
    <property type="component" value="Unassembled WGS sequence"/>
</dbReference>
<keyword evidence="2" id="KW-1185">Reference proteome</keyword>
<evidence type="ECO:0000313" key="1">
    <source>
        <dbReference type="EMBL" id="NRF72203.1"/>
    </source>
</evidence>
<gene>
    <name evidence="1" type="ORF">HLB44_34985</name>
</gene>
<sequence length="221" mass="24148">MILFENHASTGCMLVQLSAMAAVKESGKGRATLLLEQRNDELLKFADAQVPKMKAVLPKESGDAQELQKANEDLTKRFSGAKKMSTGLGMAKLLTASQLGFQVGGFDDLNSAPMKSRAREDSMVKSISERLDRKEGPVVVVAGREHAAKLIRDLRHHAQVISLVTADYGFGQSGDPETQARHAELLRSDDVHLYRNDAGLRHAEFKNFLEFAAAAGVPMTR</sequence>
<name>A0ABX2EUC7_9BURK</name>
<accession>A0ABX2EUC7</accession>
<reference evidence="1 2" key="1">
    <citation type="submission" date="2020-05" db="EMBL/GenBank/DDBJ databases">
        <title>Aquincola sp. isolate from soil.</title>
        <authorList>
            <person name="Han J."/>
            <person name="Kim D.-U."/>
        </authorList>
    </citation>
    <scope>NUCLEOTIDE SEQUENCE [LARGE SCALE GENOMIC DNA]</scope>
    <source>
        <strain evidence="1 2">S2</strain>
    </source>
</reference>
<organism evidence="1 2">
    <name type="scientific">Pseudaquabacterium terrae</name>
    <dbReference type="NCBI Taxonomy" id="2732868"/>
    <lineage>
        <taxon>Bacteria</taxon>
        <taxon>Pseudomonadati</taxon>
        <taxon>Pseudomonadota</taxon>
        <taxon>Betaproteobacteria</taxon>
        <taxon>Burkholderiales</taxon>
        <taxon>Sphaerotilaceae</taxon>
        <taxon>Pseudaquabacterium</taxon>
    </lineage>
</organism>
<comment type="caution">
    <text evidence="1">The sequence shown here is derived from an EMBL/GenBank/DDBJ whole genome shotgun (WGS) entry which is preliminary data.</text>
</comment>
<proteinExistence type="predicted"/>
<dbReference type="RefSeq" id="WP_173135001.1">
    <property type="nucleotide sequence ID" value="NZ_JABRWJ010000019.1"/>
</dbReference>
<protein>
    <submittedName>
        <fullName evidence="1">Uncharacterized protein</fullName>
    </submittedName>
</protein>
<dbReference type="EMBL" id="JABRWJ010000019">
    <property type="protein sequence ID" value="NRF72203.1"/>
    <property type="molecule type" value="Genomic_DNA"/>
</dbReference>
<evidence type="ECO:0000313" key="2">
    <source>
        <dbReference type="Proteomes" id="UP000737171"/>
    </source>
</evidence>